<proteinExistence type="predicted"/>
<dbReference type="EMBL" id="PP511376">
    <property type="protein sequence ID" value="XCD03575.1"/>
    <property type="molecule type" value="Genomic_DNA"/>
</dbReference>
<organism evidence="2">
    <name type="scientific">Dulem virus 80</name>
    <dbReference type="NCBI Taxonomy" id="3145791"/>
    <lineage>
        <taxon>Viruses</taxon>
        <taxon>Monodnaviria</taxon>
        <taxon>Sangervirae</taxon>
        <taxon>Phixviricota</taxon>
        <taxon>Malgrandaviricetes</taxon>
        <taxon>Petitvirales</taxon>
        <taxon>Microviridae</taxon>
        <taxon>Microvirus</taxon>
    </lineage>
</organism>
<reference evidence="2" key="1">
    <citation type="submission" date="2024-03" db="EMBL/GenBank/DDBJ databases">
        <title>Diverse circular DNA viruses in blood, oral, and fecal samples of captive lemurs.</title>
        <authorList>
            <person name="Paietta E.N."/>
            <person name="Kraberger S."/>
            <person name="Lund M.C."/>
            <person name="Custer J.M."/>
            <person name="Vargas K.M."/>
            <person name="Ehmke E.E."/>
            <person name="Yoder A.D."/>
            <person name="Varsani A."/>
        </authorList>
    </citation>
    <scope>NUCLEOTIDE SEQUENCE</scope>
    <source>
        <strain evidence="2">Duke_18_94</strain>
        <strain evidence="3">Duke_23FS_65</strain>
    </source>
</reference>
<evidence type="ECO:0000256" key="1">
    <source>
        <dbReference type="SAM" id="MobiDB-lite"/>
    </source>
</evidence>
<dbReference type="EMBL" id="PP511480">
    <property type="protein sequence ID" value="XCD04592.1"/>
    <property type="molecule type" value="Genomic_DNA"/>
</dbReference>
<name>A0AAU8AW43_9VIRU</name>
<evidence type="ECO:0000313" key="2">
    <source>
        <dbReference type="EMBL" id="XCD03575.1"/>
    </source>
</evidence>
<sequence>MNEKAKIPFAAEYKATEPVSTVRKDYRLSRKDFDGTAELVEVGETDFREMVQSNYESSFDFILNRFLNDGELPGTDAACHEDQNFLLDALDVSMEYVEMMEEAREMYGLSSELTYSEIRDQLQAKLEEIKNTNLQGGVSSEETQTQRPDSASQSVEPETVEQVVS</sequence>
<feature type="region of interest" description="Disordered" evidence="1">
    <location>
        <begin position="132"/>
        <end position="165"/>
    </location>
</feature>
<accession>A0AAU8AW43</accession>
<evidence type="ECO:0000313" key="3">
    <source>
        <dbReference type="EMBL" id="XCD04592.1"/>
    </source>
</evidence>
<protein>
    <submittedName>
        <fullName evidence="2">Uncharacterized protein</fullName>
    </submittedName>
</protein>